<dbReference type="GO" id="GO:0061709">
    <property type="term" value="P:reticulophagy"/>
    <property type="evidence" value="ECO:0007669"/>
    <property type="project" value="TreeGrafter"/>
</dbReference>
<dbReference type="GO" id="GO:0060090">
    <property type="term" value="F:molecular adaptor activity"/>
    <property type="evidence" value="ECO:0007669"/>
    <property type="project" value="TreeGrafter"/>
</dbReference>
<dbReference type="InterPro" id="IPR036397">
    <property type="entry name" value="RNaseH_sf"/>
</dbReference>
<evidence type="ECO:0000256" key="13">
    <source>
        <dbReference type="SAM" id="Coils"/>
    </source>
</evidence>
<evidence type="ECO:0000256" key="4">
    <source>
        <dbReference type="ARBA" id="ARBA00022448"/>
    </source>
</evidence>
<keyword evidence="12" id="KW-0472">Membrane</keyword>
<feature type="compositionally biased region" description="Low complexity" evidence="14">
    <location>
        <begin position="591"/>
        <end position="606"/>
    </location>
</feature>
<feature type="region of interest" description="Disordered" evidence="14">
    <location>
        <begin position="1267"/>
        <end position="1288"/>
    </location>
</feature>
<keyword evidence="12" id="KW-0926">Vacuole</keyword>
<dbReference type="GO" id="GO:0034045">
    <property type="term" value="C:phagophore assembly site membrane"/>
    <property type="evidence" value="ECO:0007669"/>
    <property type="project" value="UniProtKB-SubCell"/>
</dbReference>
<dbReference type="CDD" id="cd06145">
    <property type="entry name" value="REX1_like"/>
    <property type="match status" value="1"/>
</dbReference>
<dbReference type="GO" id="GO:0034517">
    <property type="term" value="P:ribophagy"/>
    <property type="evidence" value="ECO:0007669"/>
    <property type="project" value="TreeGrafter"/>
</dbReference>
<comment type="similarity">
    <text evidence="2">Belongs to the REXO1/REXO3 family.</text>
</comment>
<comment type="subunit">
    <text evidence="12">Homodimer.</text>
</comment>
<dbReference type="SUPFAM" id="SSF53098">
    <property type="entry name" value="Ribonuclease H-like"/>
    <property type="match status" value="1"/>
</dbReference>
<evidence type="ECO:0000256" key="6">
    <source>
        <dbReference type="ARBA" id="ARBA00022801"/>
    </source>
</evidence>
<evidence type="ECO:0000313" key="17">
    <source>
        <dbReference type="Proteomes" id="UP000054107"/>
    </source>
</evidence>
<evidence type="ECO:0000256" key="10">
    <source>
        <dbReference type="ARBA" id="ARBA00023054"/>
    </source>
</evidence>
<dbReference type="InterPro" id="IPR040040">
    <property type="entry name" value="ATG11"/>
</dbReference>
<dbReference type="GO" id="GO:0010629">
    <property type="term" value="P:negative regulation of gene expression"/>
    <property type="evidence" value="ECO:0007669"/>
    <property type="project" value="UniProtKB-ARBA"/>
</dbReference>
<dbReference type="OrthoDB" id="8191639at2759"/>
<evidence type="ECO:0000256" key="3">
    <source>
        <dbReference type="ARBA" id="ARBA00009729"/>
    </source>
</evidence>
<dbReference type="SMART" id="SM00479">
    <property type="entry name" value="EXOIII"/>
    <property type="match status" value="1"/>
</dbReference>
<dbReference type="GO" id="GO:1903599">
    <property type="term" value="P:positive regulation of autophagy of mitochondrion"/>
    <property type="evidence" value="ECO:0007669"/>
    <property type="project" value="UniProtKB-UniRule"/>
</dbReference>
<protein>
    <recommendedName>
        <fullName evidence="12">Autophagy-related protein 11</fullName>
    </recommendedName>
</protein>
<dbReference type="EMBL" id="LN726728">
    <property type="protein sequence ID" value="CEP11651.1"/>
    <property type="molecule type" value="Genomic_DNA"/>
</dbReference>
<comment type="subcellular location">
    <subcellularLocation>
        <location evidence="1">Nucleus</location>
    </subcellularLocation>
    <subcellularLocation>
        <location evidence="12">Preautophagosomal structure membrane</location>
        <topology evidence="12">Peripheral membrane protein</topology>
    </subcellularLocation>
    <subcellularLocation>
        <location evidence="12">Vacuole membrane</location>
        <topology evidence="12">Peripheral membrane protein</topology>
    </subcellularLocation>
    <text evidence="12">During pexophagy, accumulates in the vacuolar membrane region, where the peroxisomes contact the vacuole.</text>
</comment>
<evidence type="ECO:0000256" key="1">
    <source>
        <dbReference type="ARBA" id="ARBA00004123"/>
    </source>
</evidence>
<dbReference type="GO" id="GO:0000045">
    <property type="term" value="P:autophagosome assembly"/>
    <property type="evidence" value="ECO:0007669"/>
    <property type="project" value="UniProtKB-UniRule"/>
</dbReference>
<dbReference type="InterPro" id="IPR013520">
    <property type="entry name" value="Ribonucl_H"/>
</dbReference>
<name>A0A0B7N030_9FUNG</name>
<evidence type="ECO:0000256" key="8">
    <source>
        <dbReference type="ARBA" id="ARBA00022927"/>
    </source>
</evidence>
<keyword evidence="10 13" id="KW-0175">Coiled coil</keyword>
<evidence type="ECO:0000256" key="12">
    <source>
        <dbReference type="RuleBase" id="RU367075"/>
    </source>
</evidence>
<proteinExistence type="inferred from homology"/>
<dbReference type="GO" id="GO:0034727">
    <property type="term" value="P:piecemeal microautophagy of the nucleus"/>
    <property type="evidence" value="ECO:0007669"/>
    <property type="project" value="TreeGrafter"/>
</dbReference>
<dbReference type="GO" id="GO:0005634">
    <property type="term" value="C:nucleus"/>
    <property type="evidence" value="ECO:0007669"/>
    <property type="project" value="UniProtKB-SubCell"/>
</dbReference>
<gene>
    <name evidence="16" type="primary">PARPA_05531.1 scaffold 18616</name>
</gene>
<dbReference type="InterPro" id="IPR045326">
    <property type="entry name" value="ATG17-like_dom"/>
</dbReference>
<keyword evidence="7" id="KW-0269">Exonuclease</keyword>
<comment type="function">
    <text evidence="12">Involved in cytoplasm to vacuole transport (Cvt), pexophagy, mitophagy and nucleophagy. Recruits mitochondria for their selective degradation via autophagy (mitophagy) during starvation. Works as scaffold proteins that recruit ATG proteins to the pre-autophagosome (PAS), the site of vesicle/autophagosome formation. Required for the Cvt vesicles completion.</text>
</comment>
<dbReference type="Gene3D" id="3.30.420.10">
    <property type="entry name" value="Ribonuclease H-like superfamily/Ribonuclease H"/>
    <property type="match status" value="1"/>
</dbReference>
<keyword evidence="8 12" id="KW-0653">Protein transport</keyword>
<organism evidence="16 17">
    <name type="scientific">Parasitella parasitica</name>
    <dbReference type="NCBI Taxonomy" id="35722"/>
    <lineage>
        <taxon>Eukaryota</taxon>
        <taxon>Fungi</taxon>
        <taxon>Fungi incertae sedis</taxon>
        <taxon>Mucoromycota</taxon>
        <taxon>Mucoromycotina</taxon>
        <taxon>Mucoromycetes</taxon>
        <taxon>Mucorales</taxon>
        <taxon>Mucorineae</taxon>
        <taxon>Mucoraceae</taxon>
        <taxon>Parasitella</taxon>
    </lineage>
</organism>
<dbReference type="GO" id="GO:0004527">
    <property type="term" value="F:exonuclease activity"/>
    <property type="evidence" value="ECO:0007669"/>
    <property type="project" value="UniProtKB-KW"/>
</dbReference>
<dbReference type="STRING" id="35722.A0A0B7N030"/>
<dbReference type="GO" id="GO:0015031">
    <property type="term" value="P:protein transport"/>
    <property type="evidence" value="ECO:0007669"/>
    <property type="project" value="UniProtKB-KW"/>
</dbReference>
<dbReference type="PANTHER" id="PTHR13222">
    <property type="entry name" value="RB1-INDUCIBLE COILED-COIL"/>
    <property type="match status" value="1"/>
</dbReference>
<dbReference type="GO" id="GO:1990316">
    <property type="term" value="C:Atg1/ULK1 kinase complex"/>
    <property type="evidence" value="ECO:0007669"/>
    <property type="project" value="TreeGrafter"/>
</dbReference>
<accession>A0A0B7N030</accession>
<dbReference type="GO" id="GO:0005774">
    <property type="term" value="C:vacuolar membrane"/>
    <property type="evidence" value="ECO:0007669"/>
    <property type="project" value="UniProtKB-SubCell"/>
</dbReference>
<evidence type="ECO:0000259" key="15">
    <source>
        <dbReference type="SMART" id="SM00479"/>
    </source>
</evidence>
<dbReference type="InterPro" id="IPR034922">
    <property type="entry name" value="REX1-like_exo"/>
</dbReference>
<feature type="coiled-coil region" evidence="13">
    <location>
        <begin position="1011"/>
        <end position="1045"/>
    </location>
</feature>
<feature type="region of interest" description="Disordered" evidence="14">
    <location>
        <begin position="586"/>
        <end position="611"/>
    </location>
</feature>
<keyword evidence="5" id="KW-0540">Nuclease</keyword>
<keyword evidence="11" id="KW-0539">Nucleus</keyword>
<dbReference type="InterPro" id="IPR019460">
    <property type="entry name" value="Atg11_C"/>
</dbReference>
<dbReference type="GO" id="GO:0000422">
    <property type="term" value="P:autophagy of mitochondrion"/>
    <property type="evidence" value="ECO:0007669"/>
    <property type="project" value="TreeGrafter"/>
</dbReference>
<feature type="domain" description="Exonuclease" evidence="15">
    <location>
        <begin position="1578"/>
        <end position="1735"/>
    </location>
</feature>
<evidence type="ECO:0000256" key="11">
    <source>
        <dbReference type="ARBA" id="ARBA00023242"/>
    </source>
</evidence>
<reference evidence="16 17" key="1">
    <citation type="submission" date="2014-09" db="EMBL/GenBank/DDBJ databases">
        <authorList>
            <person name="Ellenberger Sabrina"/>
        </authorList>
    </citation>
    <scope>NUCLEOTIDE SEQUENCE [LARGE SCALE GENOMIC DNA]</scope>
    <source>
        <strain evidence="16 17">CBS 412.66</strain>
    </source>
</reference>
<dbReference type="Proteomes" id="UP000054107">
    <property type="component" value="Unassembled WGS sequence"/>
</dbReference>
<evidence type="ECO:0000256" key="9">
    <source>
        <dbReference type="ARBA" id="ARBA00023006"/>
    </source>
</evidence>
<evidence type="ECO:0000256" key="7">
    <source>
        <dbReference type="ARBA" id="ARBA00022839"/>
    </source>
</evidence>
<dbReference type="GO" id="GO:0003676">
    <property type="term" value="F:nucleic acid binding"/>
    <property type="evidence" value="ECO:0007669"/>
    <property type="project" value="InterPro"/>
</dbReference>
<dbReference type="InterPro" id="IPR012337">
    <property type="entry name" value="RNaseH-like_sf"/>
</dbReference>
<comment type="similarity">
    <text evidence="3 12">Belongs to the ATG11 family.</text>
</comment>
<feature type="region of interest" description="Disordered" evidence="14">
    <location>
        <begin position="1307"/>
        <end position="1337"/>
    </location>
</feature>
<dbReference type="Pfam" id="PF10377">
    <property type="entry name" value="ATG11"/>
    <property type="match status" value="1"/>
</dbReference>
<keyword evidence="17" id="KW-1185">Reference proteome</keyword>
<keyword evidence="4 12" id="KW-0813">Transport</keyword>
<dbReference type="PANTHER" id="PTHR13222:SF1">
    <property type="entry name" value="RB1-INDUCIBLE COILED-COIL PROTEIN 1"/>
    <property type="match status" value="1"/>
</dbReference>
<evidence type="ECO:0000256" key="2">
    <source>
        <dbReference type="ARBA" id="ARBA00006357"/>
    </source>
</evidence>
<keyword evidence="6" id="KW-0378">Hydrolase</keyword>
<dbReference type="Pfam" id="PF04108">
    <property type="entry name" value="ATG17_like"/>
    <property type="match status" value="1"/>
</dbReference>
<evidence type="ECO:0000313" key="16">
    <source>
        <dbReference type="EMBL" id="CEP11651.1"/>
    </source>
</evidence>
<dbReference type="GO" id="GO:0019901">
    <property type="term" value="F:protein kinase binding"/>
    <property type="evidence" value="ECO:0007669"/>
    <property type="project" value="TreeGrafter"/>
</dbReference>
<feature type="coiled-coil region" evidence="13">
    <location>
        <begin position="687"/>
        <end position="948"/>
    </location>
</feature>
<sequence>MKVYRSETGIQIKCSNTNNIKTLSELKEAIENACGVPTDKQVLMTSLGIQVKDANLLQVLQSEGSDESIVLCYDTRCYLSDEKDDIQTVLVEEIPVLDRIIPPIDGTSLTKQFKRSLKALSKDDACTETLKLFNAIDNYSRSLIDAATTHYELSGKLVNEHEIQRNALNVAMKNLETHSNPTKSKLSRYLRKVEQELSKQRPILANVDRDLLFLNKLRIHDAVKRVLVPDDRSKQYLIDFVDQQVIVEIKSDTMKLCDRISKDFLELKTFLQEIDTDTEFLQDRVQKSINMYSLHDIFEEITGYTKTLRHRRSKMKRDLQRAYEKLSLVSGTPLSGQFNSLSLDESRFGEATALSNDGASPVAETSTAAFTPLTRKNSKNSSSSKIFESFLHFAEINIEESLPEMAKYELAVRKRTEQLLNSKKNAISVLISCMKTVSNFQMILHEVNIQIDSNVSFMENFRKKYKGNDLQILPQIVFSYGAIMIELLRRKEYTTLLVTNSGLIGDVLGQYRSTEESRREYFRQKVVKEIPFKLSMREFEDASPQSEISVNGNDKNTQINMDINDITEFISVIRHLYVDTPGIADSPRAFNSPGSNNNGSDSSGSPRKVDKDKSLFNVLNKMKKELDGIRLQWMASIRNHLLEGKDIMQAEEIQDSLALKPEIDTVDTRSSKLTSPTSSIYQLIGNDKTILEENEKLKREIEELRQEKESIQSEETQRGEELIATKSELRAAMEEIERLEQENVDQTEEINQLKYIIKNLETEKEDLESAKRSFLNEIKNKDKSADFRIASAEEDFNAKLSDLQYRLEEEERMKKNLEIEHASELNFISIDHEKNILNLNALIAKEKQAKDDLENEHALKLDSILSQHQDEINQLNTQLQHEKQNVVNIKLEKKELQRRLEQLCENTDDLKEKLETERALHEEQLSHLHAEMEEKDRATEHIKELQEQTRVMVKQCQDDWYSKNEELNIIREEQNAVDVAVRKLLRRFRPSDQELESMSLDGYVDLFRENLEGFEKEFAINKDNLEAATQELADLTEGYSNLIDTHNEWRSVASRMADKLEEFRKQVIFEIVTQLQMPMEKNELIALSTTVTPSDDDAAIWNEILRLSSGVNTQKFVFSVVKYVRDTYNQAKQFKKEYRNIKGDLTLLLPTRNSSGKPWAAFNINAPHYFLKSTENIAAQIQNREWIVARIVAITEHVTDATNPESNPFGLDNGITYHLIEVENWRSNRPNKRRHVSTDSGLASITAIPPQADSRNKALNVDRPLEQIKRQKLTSQPAKKTDPVAPLNERSAPLIPTLIPEVSKTEPNLKKYEPTPSLVNKPPRSVPPSTKPFKAKTTGAPTIVPNVKSIIPLKMRQLIATKLYEAFARIYAPILAENPTVATDHAKQQEEKILETTSNQAGYKQAAANVLMHLKKRPLSTSGADIGLDGEWIDPKIVEASKPTWQTRLNECVLDLEMLKKLKYPLPELMEESNTNTWNAVDLTGSIHQCDRCQQDYLIKSVLDKDDMDACVYHPNKMRMMIVDGSKQKVYACCEDPLGSVGCTRGPHVYKDEDTAVLHKKIPYVKTPLHDSSDKKRKLVALDCEMGYTTAGMELIRLTAVDENMKVLVDELVLPYNMIVDLNSRYSGISTLEGAKFDLDGLRKELFKYIDQDTIIVGHGLENDLNALRIIHTNVIDTVALFPHKNGLPYRNSLRGLTLVHLKKFIQTGTEGHDSLEDASVCIELLEFYIKKVLNKVENKMLAV</sequence>
<evidence type="ECO:0000256" key="14">
    <source>
        <dbReference type="SAM" id="MobiDB-lite"/>
    </source>
</evidence>
<evidence type="ECO:0000256" key="5">
    <source>
        <dbReference type="ARBA" id="ARBA00022722"/>
    </source>
</evidence>
<keyword evidence="9 12" id="KW-0072">Autophagy</keyword>
<dbReference type="FunFam" id="3.30.420.10:FF:000031">
    <property type="entry name" value="RNA exonuclease 1"/>
    <property type="match status" value="1"/>
</dbReference>